<dbReference type="Gene3D" id="3.30.160.60">
    <property type="entry name" value="Classic Zinc Finger"/>
    <property type="match status" value="2"/>
</dbReference>
<dbReference type="GO" id="GO:0000981">
    <property type="term" value="F:DNA-binding transcription factor activity, RNA polymerase II-specific"/>
    <property type="evidence" value="ECO:0007669"/>
    <property type="project" value="TreeGrafter"/>
</dbReference>
<dbReference type="CTD" id="20326417"/>
<sequence length="179" mass="20734">MRASHSPPTSATAVTLHSCAVCSKSFVHLHGLKIHRLKHHETKEALFELCGSQFTNNQNLRSHKYKMHTSNISMPVTLQFEGNQQNPTSAPHAEKIYKHAFNLKRHKTRHSLEVTPPPTLKNVCHICDKQFLYPADLAKHCLVHYGEHKFFCIFCKKSYVNNFSFRRHLFTKHGMQDIF</sequence>
<dbReference type="OrthoDB" id="8685330at2759"/>
<dbReference type="PROSITE" id="PS50157">
    <property type="entry name" value="ZINC_FINGER_C2H2_2"/>
    <property type="match status" value="2"/>
</dbReference>
<evidence type="ECO:0000313" key="7">
    <source>
        <dbReference type="EMBL" id="KER18513.1"/>
    </source>
</evidence>
<feature type="domain" description="C2H2-type" evidence="6">
    <location>
        <begin position="122"/>
        <end position="149"/>
    </location>
</feature>
<dbReference type="SMART" id="SM00355">
    <property type="entry name" value="ZnF_C2H2"/>
    <property type="match status" value="4"/>
</dbReference>
<dbReference type="EMBL" id="KL600461">
    <property type="protein sequence ID" value="KER18513.1"/>
    <property type="molecule type" value="Genomic_DNA"/>
</dbReference>
<evidence type="ECO:0000256" key="5">
    <source>
        <dbReference type="PROSITE-ProRule" id="PRU00042"/>
    </source>
</evidence>
<dbReference type="RefSeq" id="XP_009177740.1">
    <property type="nucleotide sequence ID" value="XM_009179476.1"/>
</dbReference>
<evidence type="ECO:0000256" key="4">
    <source>
        <dbReference type="ARBA" id="ARBA00022833"/>
    </source>
</evidence>
<dbReference type="SUPFAM" id="SSF57667">
    <property type="entry name" value="beta-beta-alpha zinc fingers"/>
    <property type="match status" value="2"/>
</dbReference>
<evidence type="ECO:0000256" key="3">
    <source>
        <dbReference type="ARBA" id="ARBA00022771"/>
    </source>
</evidence>
<dbReference type="GO" id="GO:0005634">
    <property type="term" value="C:nucleus"/>
    <property type="evidence" value="ECO:0007669"/>
    <property type="project" value="TreeGrafter"/>
</dbReference>
<keyword evidence="8" id="KW-1185">Reference proteome</keyword>
<dbReference type="PANTHER" id="PTHR24409:SF295">
    <property type="entry name" value="AZ2-RELATED"/>
    <property type="match status" value="1"/>
</dbReference>
<dbReference type="AlphaFoldDB" id="A0A074YUY4"/>
<evidence type="ECO:0000256" key="1">
    <source>
        <dbReference type="ARBA" id="ARBA00022723"/>
    </source>
</evidence>
<dbReference type="STRING" id="6198.A0A074YUY4"/>
<keyword evidence="2" id="KW-0677">Repeat</keyword>
<dbReference type="GO" id="GO:0008270">
    <property type="term" value="F:zinc ion binding"/>
    <property type="evidence" value="ECO:0007669"/>
    <property type="project" value="UniProtKB-KW"/>
</dbReference>
<dbReference type="Proteomes" id="UP000054324">
    <property type="component" value="Unassembled WGS sequence"/>
</dbReference>
<evidence type="ECO:0000313" key="8">
    <source>
        <dbReference type="Proteomes" id="UP000054324"/>
    </source>
</evidence>
<accession>A0A074YUY4</accession>
<dbReference type="PROSITE" id="PS00028">
    <property type="entry name" value="ZINC_FINGER_C2H2_1"/>
    <property type="match status" value="3"/>
</dbReference>
<dbReference type="KEGG" id="ovi:T265_12249"/>
<name>A0A074YUY4_OPIVI</name>
<keyword evidence="4" id="KW-0862">Zinc</keyword>
<keyword evidence="1" id="KW-0479">Metal-binding</keyword>
<dbReference type="InterPro" id="IPR036236">
    <property type="entry name" value="Znf_C2H2_sf"/>
</dbReference>
<dbReference type="InterPro" id="IPR013087">
    <property type="entry name" value="Znf_C2H2_type"/>
</dbReference>
<dbReference type="GeneID" id="20326417"/>
<gene>
    <name evidence="7" type="ORF">T265_12249</name>
</gene>
<evidence type="ECO:0000259" key="6">
    <source>
        <dbReference type="PROSITE" id="PS50157"/>
    </source>
</evidence>
<dbReference type="PANTHER" id="PTHR24409">
    <property type="entry name" value="ZINC FINGER PROTEIN 142"/>
    <property type="match status" value="1"/>
</dbReference>
<keyword evidence="3 5" id="KW-0863">Zinc-finger</keyword>
<reference evidence="7 8" key="1">
    <citation type="submission" date="2013-11" db="EMBL/GenBank/DDBJ databases">
        <title>Opisthorchis viverrini - life in the bile duct.</title>
        <authorList>
            <person name="Young N.D."/>
            <person name="Nagarajan N."/>
            <person name="Lin S.J."/>
            <person name="Korhonen P.K."/>
            <person name="Jex A.R."/>
            <person name="Hall R.S."/>
            <person name="Safavi-Hemami H."/>
            <person name="Kaewkong W."/>
            <person name="Bertrand D."/>
            <person name="Gao S."/>
            <person name="Seet Q."/>
            <person name="Wongkham S."/>
            <person name="Teh B.T."/>
            <person name="Wongkham C."/>
            <person name="Intapan P.M."/>
            <person name="Maleewong W."/>
            <person name="Yang X."/>
            <person name="Hu M."/>
            <person name="Wang Z."/>
            <person name="Hofmann A."/>
            <person name="Sternberg P.W."/>
            <person name="Tan P."/>
            <person name="Wang J."/>
            <person name="Gasser R.B."/>
        </authorList>
    </citation>
    <scope>NUCLEOTIDE SEQUENCE [LARGE SCALE GENOMIC DNA]</scope>
</reference>
<evidence type="ECO:0000256" key="2">
    <source>
        <dbReference type="ARBA" id="ARBA00022737"/>
    </source>
</evidence>
<protein>
    <recommendedName>
        <fullName evidence="6">C2H2-type domain-containing protein</fullName>
    </recommendedName>
</protein>
<proteinExistence type="predicted"/>
<organism evidence="7 8">
    <name type="scientific">Opisthorchis viverrini</name>
    <name type="common">Southeast Asian liver fluke</name>
    <dbReference type="NCBI Taxonomy" id="6198"/>
    <lineage>
        <taxon>Eukaryota</taxon>
        <taxon>Metazoa</taxon>
        <taxon>Spiralia</taxon>
        <taxon>Lophotrochozoa</taxon>
        <taxon>Platyhelminthes</taxon>
        <taxon>Trematoda</taxon>
        <taxon>Digenea</taxon>
        <taxon>Opisthorchiida</taxon>
        <taxon>Opisthorchiata</taxon>
        <taxon>Opisthorchiidae</taxon>
        <taxon>Opisthorchis</taxon>
    </lineage>
</organism>
<dbReference type="GO" id="GO:0000977">
    <property type="term" value="F:RNA polymerase II transcription regulatory region sequence-specific DNA binding"/>
    <property type="evidence" value="ECO:0007669"/>
    <property type="project" value="TreeGrafter"/>
</dbReference>
<feature type="domain" description="C2H2-type" evidence="6">
    <location>
        <begin position="17"/>
        <end position="44"/>
    </location>
</feature>